<dbReference type="STRING" id="441960.B6QDW9"/>
<evidence type="ECO:0000256" key="3">
    <source>
        <dbReference type="SAM" id="Phobius"/>
    </source>
</evidence>
<proteinExistence type="inferred from homology"/>
<keyword evidence="5" id="KW-1185">Reference proteome</keyword>
<gene>
    <name evidence="4" type="ORF">PMAA_078670</name>
</gene>
<organism evidence="4 5">
    <name type="scientific">Talaromyces marneffei (strain ATCC 18224 / CBS 334.59 / QM 7333)</name>
    <name type="common">Penicillium marneffei</name>
    <dbReference type="NCBI Taxonomy" id="441960"/>
    <lineage>
        <taxon>Eukaryota</taxon>
        <taxon>Fungi</taxon>
        <taxon>Dikarya</taxon>
        <taxon>Ascomycota</taxon>
        <taxon>Pezizomycotina</taxon>
        <taxon>Eurotiomycetes</taxon>
        <taxon>Eurotiomycetidae</taxon>
        <taxon>Eurotiales</taxon>
        <taxon>Trichocomaceae</taxon>
        <taxon>Talaromyces</taxon>
        <taxon>Talaromyces sect. Talaromyces</taxon>
    </lineage>
</organism>
<feature type="transmembrane region" description="Helical" evidence="3">
    <location>
        <begin position="49"/>
        <end position="72"/>
    </location>
</feature>
<evidence type="ECO:0000256" key="1">
    <source>
        <dbReference type="ARBA" id="ARBA00004685"/>
    </source>
</evidence>
<dbReference type="EMBL" id="DS995901">
    <property type="protein sequence ID" value="EEA23840.1"/>
    <property type="molecule type" value="Genomic_DNA"/>
</dbReference>
<name>B6QDW9_TALMQ</name>
<evidence type="ECO:0000313" key="4">
    <source>
        <dbReference type="EMBL" id="EEA23840.1"/>
    </source>
</evidence>
<protein>
    <recommendedName>
        <fullName evidence="6">Tat pathway signal sequence</fullName>
    </recommendedName>
</protein>
<accession>B6QDW9</accession>
<sequence length="281" mass="31941">MAPISELQKVQYLPLRDGSDLDLLEDAPGCDTDTLLQHSEQRAQKNTRILKFITGVTLPLNIILFFGLFFLLKYPHVVVSDQRCARQLSALGPALDAVEYKTITFKGAQDDDNPYKGHPSPELDAAWGQLTEVRHVSISPEIMVAINKSNNDAVQLPDGNYLGATEVFHQLHCLNLIRQHSYKEYYDVDGRRPPGLTDSPATLRLHVDHCIDILRQNIMCNADTSVITHNWVHGYQFPYPNFNTQHKCRNFNKIVEWEKEHQIIDPSRPDDAVVLQTPPTH</sequence>
<evidence type="ECO:0000313" key="5">
    <source>
        <dbReference type="Proteomes" id="UP000001294"/>
    </source>
</evidence>
<dbReference type="PANTHER" id="PTHR33365:SF4">
    <property type="entry name" value="CYCLOCHLOROTINE BIOSYNTHESIS PROTEIN O"/>
    <property type="match status" value="1"/>
</dbReference>
<keyword evidence="3" id="KW-1133">Transmembrane helix</keyword>
<comment type="similarity">
    <text evidence="2">Belongs to the ustYa family.</text>
</comment>
<dbReference type="HOGENOM" id="CLU_042941_0_2_1"/>
<dbReference type="OrthoDB" id="4217948at2759"/>
<dbReference type="InterPro" id="IPR021765">
    <property type="entry name" value="UstYa-like"/>
</dbReference>
<dbReference type="PhylomeDB" id="B6QDW9"/>
<keyword evidence="3" id="KW-0812">Transmembrane</keyword>
<dbReference type="Pfam" id="PF11807">
    <property type="entry name" value="UstYa"/>
    <property type="match status" value="1"/>
</dbReference>
<comment type="pathway">
    <text evidence="1">Mycotoxin biosynthesis.</text>
</comment>
<evidence type="ECO:0008006" key="6">
    <source>
        <dbReference type="Google" id="ProtNLM"/>
    </source>
</evidence>
<dbReference type="PANTHER" id="PTHR33365">
    <property type="entry name" value="YALI0B05434P"/>
    <property type="match status" value="1"/>
</dbReference>
<evidence type="ECO:0000256" key="2">
    <source>
        <dbReference type="ARBA" id="ARBA00035112"/>
    </source>
</evidence>
<dbReference type="VEuPathDB" id="FungiDB:PMAA_078670"/>
<dbReference type="AlphaFoldDB" id="B6QDW9"/>
<reference evidence="5" key="1">
    <citation type="journal article" date="2015" name="Genome Announc.">
        <title>Genome sequence of the AIDS-associated pathogen Penicillium marneffei (ATCC18224) and its near taxonomic relative Talaromyces stipitatus (ATCC10500).</title>
        <authorList>
            <person name="Nierman W.C."/>
            <person name="Fedorova-Abrams N.D."/>
            <person name="Andrianopoulos A."/>
        </authorList>
    </citation>
    <scope>NUCLEOTIDE SEQUENCE [LARGE SCALE GENOMIC DNA]</scope>
    <source>
        <strain evidence="5">ATCC 18224 / CBS 334.59 / QM 7333</strain>
    </source>
</reference>
<dbReference type="GO" id="GO:0043386">
    <property type="term" value="P:mycotoxin biosynthetic process"/>
    <property type="evidence" value="ECO:0007669"/>
    <property type="project" value="InterPro"/>
</dbReference>
<keyword evidence="3" id="KW-0472">Membrane</keyword>
<dbReference type="Proteomes" id="UP000001294">
    <property type="component" value="Unassembled WGS sequence"/>
</dbReference>